<dbReference type="Proteomes" id="UP000254718">
    <property type="component" value="Unassembled WGS sequence"/>
</dbReference>
<reference evidence="1 8" key="2">
    <citation type="submission" date="2020-02" db="EMBL/GenBank/DDBJ databases">
        <authorList>
            <consortium name="PulseNet: The National Subtyping Network for Foodborne Disease Surveillance"/>
            <person name="Tarr C.L."/>
            <person name="Trees E."/>
            <person name="Katz L.S."/>
            <person name="Carleton-Romer H.A."/>
            <person name="Stroika S."/>
            <person name="Kucerova Z."/>
            <person name="Roache K.F."/>
            <person name="Sabol A.L."/>
            <person name="Besser J."/>
            <person name="Gerner-Smidt P."/>
        </authorList>
    </citation>
    <scope>NUCLEOTIDE SEQUENCE [LARGE SCALE GENOMIC DNA]</scope>
    <source>
        <strain evidence="1 8">2014C-3796</strain>
    </source>
</reference>
<evidence type="ECO:0000313" key="8">
    <source>
        <dbReference type="Proteomes" id="UP000521994"/>
    </source>
</evidence>
<evidence type="ECO:0000313" key="6">
    <source>
        <dbReference type="Proteomes" id="UP000254718"/>
    </source>
</evidence>
<accession>A0A0F3SGD1</accession>
<proteinExistence type="predicted"/>
<evidence type="ECO:0000313" key="2">
    <source>
        <dbReference type="EMBL" id="SQD04845.1"/>
    </source>
</evidence>
<evidence type="ECO:0000313" key="5">
    <source>
        <dbReference type="Proteomes" id="UP000250991"/>
    </source>
</evidence>
<organism evidence="1 8">
    <name type="scientific">Escherichia coli</name>
    <dbReference type="NCBI Taxonomy" id="562"/>
    <lineage>
        <taxon>Bacteria</taxon>
        <taxon>Pseudomonadati</taxon>
        <taxon>Pseudomonadota</taxon>
        <taxon>Gammaproteobacteria</taxon>
        <taxon>Enterobacterales</taxon>
        <taxon>Enterobacteriaceae</taxon>
        <taxon>Escherichia</taxon>
    </lineage>
</organism>
<dbReference type="Proteomes" id="UP000255543">
    <property type="component" value="Unassembled WGS sequence"/>
</dbReference>
<dbReference type="EMBL" id="UGEB01000001">
    <property type="protein sequence ID" value="STK45295.1"/>
    <property type="molecule type" value="Genomic_DNA"/>
</dbReference>
<name>A0A0F3SGD1_ECOLX</name>
<evidence type="ECO:0000313" key="4">
    <source>
        <dbReference type="EMBL" id="STM23259.1"/>
    </source>
</evidence>
<reference evidence="5 6" key="1">
    <citation type="submission" date="2018-06" db="EMBL/GenBank/DDBJ databases">
        <authorList>
            <consortium name="Pathogen Informatics"/>
            <person name="Doyle S."/>
        </authorList>
    </citation>
    <scope>NUCLEOTIDE SEQUENCE [LARGE SCALE GENOMIC DNA]</scope>
    <source>
        <strain evidence="2 5">NCTC8009</strain>
        <strain evidence="3 7">NCTC8179</strain>
        <strain evidence="4 6">NCTC8333</strain>
    </source>
</reference>
<evidence type="ECO:0000313" key="7">
    <source>
        <dbReference type="Proteomes" id="UP000255543"/>
    </source>
</evidence>
<dbReference type="RefSeq" id="WP_000267977.1">
    <property type="nucleotide sequence ID" value="NZ_BGDM01000151.1"/>
</dbReference>
<sequence length="242" mass="25130">MWRESVIKIADDMGALACSIVPAHPWVYGLGQNTDSGGYLSPANALGYLAKKLLSGGGSGSGDVIVMMVAENTHDAFMQGLNKLSTVFPAPVFTQVSRMAAAAAELSTVKMQLPVKADVLPASAPLSVSTNRLALNAQRVAAAQLAAAVSTTTTDLKNQVTGFIQERAGLLSSLSQGLDDLKAASANIFAFSYSGSYAVAAAELLKGIPQTTAVHTAAMMFIGDSLSDLGKMLHEPDRITRA</sequence>
<evidence type="ECO:0000313" key="1">
    <source>
        <dbReference type="EMBL" id="EFI0214124.1"/>
    </source>
</evidence>
<gene>
    <name evidence="1" type="ORF">BG944_003325</name>
    <name evidence="2" type="ORF">NCTC8009_05387</name>
    <name evidence="3" type="ORF">NCTC8179_00357</name>
    <name evidence="4" type="ORF">NCTC8333_02177</name>
</gene>
<dbReference type="Proteomes" id="UP000521994">
    <property type="component" value="Unassembled WGS sequence"/>
</dbReference>
<dbReference type="EMBL" id="UARW01000010">
    <property type="protein sequence ID" value="SQD04845.1"/>
    <property type="molecule type" value="Genomic_DNA"/>
</dbReference>
<protein>
    <submittedName>
        <fullName evidence="1">Uncharacterized protein</fullName>
    </submittedName>
</protein>
<evidence type="ECO:0000313" key="3">
    <source>
        <dbReference type="EMBL" id="STK45295.1"/>
    </source>
</evidence>
<dbReference type="AlphaFoldDB" id="A0A0F3SGD1"/>
<dbReference type="Proteomes" id="UP000250991">
    <property type="component" value="Unassembled WGS sequence"/>
</dbReference>
<dbReference type="EMBL" id="UGFE01000002">
    <property type="protein sequence ID" value="STM23259.1"/>
    <property type="molecule type" value="Genomic_DNA"/>
</dbReference>
<dbReference type="EMBL" id="AASXRC010000017">
    <property type="protein sequence ID" value="EFI0214124.1"/>
    <property type="molecule type" value="Genomic_DNA"/>
</dbReference>